<feature type="compositionally biased region" description="Basic and acidic residues" evidence="1">
    <location>
        <begin position="70"/>
        <end position="79"/>
    </location>
</feature>
<organism evidence="2">
    <name type="scientific">Sesamum calycinum</name>
    <dbReference type="NCBI Taxonomy" id="2727403"/>
    <lineage>
        <taxon>Eukaryota</taxon>
        <taxon>Viridiplantae</taxon>
        <taxon>Streptophyta</taxon>
        <taxon>Embryophyta</taxon>
        <taxon>Tracheophyta</taxon>
        <taxon>Spermatophyta</taxon>
        <taxon>Magnoliopsida</taxon>
        <taxon>eudicotyledons</taxon>
        <taxon>Gunneridae</taxon>
        <taxon>Pentapetalae</taxon>
        <taxon>asterids</taxon>
        <taxon>lamiids</taxon>
        <taxon>Lamiales</taxon>
        <taxon>Pedaliaceae</taxon>
        <taxon>Sesamum</taxon>
    </lineage>
</organism>
<feature type="region of interest" description="Disordered" evidence="1">
    <location>
        <begin position="67"/>
        <end position="89"/>
    </location>
</feature>
<dbReference type="AlphaFoldDB" id="A0AAW2NFJ4"/>
<comment type="caution">
    <text evidence="2">The sequence shown here is derived from an EMBL/GenBank/DDBJ whole genome shotgun (WGS) entry which is preliminary data.</text>
</comment>
<dbReference type="SUPFAM" id="SSF63825">
    <property type="entry name" value="YWTD domain"/>
    <property type="match status" value="1"/>
</dbReference>
<gene>
    <name evidence="2" type="ORF">Scaly_1888600</name>
</gene>
<sequence length="89" mass="9701">MLLQCVGWSGQPVASSGRGSSANLLSSTDCQSEKNRRWPEDIAWDPHGNKLFSVYSADGGDSQISILNLNKEERRRTDPNDNGSSEGFA</sequence>
<accession>A0AAW2NFJ4</accession>
<dbReference type="EMBL" id="JACGWM010000011">
    <property type="protein sequence ID" value="KAL0342260.1"/>
    <property type="molecule type" value="Genomic_DNA"/>
</dbReference>
<feature type="compositionally biased region" description="Basic and acidic residues" evidence="1">
    <location>
        <begin position="31"/>
        <end position="40"/>
    </location>
</feature>
<reference evidence="2" key="1">
    <citation type="submission" date="2020-06" db="EMBL/GenBank/DDBJ databases">
        <authorList>
            <person name="Li T."/>
            <person name="Hu X."/>
            <person name="Zhang T."/>
            <person name="Song X."/>
            <person name="Zhang H."/>
            <person name="Dai N."/>
            <person name="Sheng W."/>
            <person name="Hou X."/>
            <person name="Wei L."/>
        </authorList>
    </citation>
    <scope>NUCLEOTIDE SEQUENCE</scope>
    <source>
        <strain evidence="2">KEN8</strain>
        <tissue evidence="2">Leaf</tissue>
    </source>
</reference>
<dbReference type="PANTHER" id="PTHR47232:SF1">
    <property type="entry name" value="TRANSDUCIN FAMILY PROTEIN _ WD-40 REPEAT FAMILY PROTEIN"/>
    <property type="match status" value="1"/>
</dbReference>
<feature type="region of interest" description="Disordered" evidence="1">
    <location>
        <begin position="1"/>
        <end position="41"/>
    </location>
</feature>
<evidence type="ECO:0000313" key="2">
    <source>
        <dbReference type="EMBL" id="KAL0342260.1"/>
    </source>
</evidence>
<protein>
    <submittedName>
        <fullName evidence="2">Uncharacterized protein</fullName>
    </submittedName>
</protein>
<evidence type="ECO:0000256" key="1">
    <source>
        <dbReference type="SAM" id="MobiDB-lite"/>
    </source>
</evidence>
<feature type="compositionally biased region" description="Polar residues" evidence="1">
    <location>
        <begin position="12"/>
        <end position="30"/>
    </location>
</feature>
<name>A0AAW2NFJ4_9LAMI</name>
<proteinExistence type="predicted"/>
<feature type="compositionally biased region" description="Polar residues" evidence="1">
    <location>
        <begin position="80"/>
        <end position="89"/>
    </location>
</feature>
<dbReference type="PANTHER" id="PTHR47232">
    <property type="entry name" value="TRANSDUCIN FAMILY PROTEIN / WD-40 REPEAT FAMILY PROTEIN"/>
    <property type="match status" value="1"/>
</dbReference>
<reference evidence="2" key="2">
    <citation type="journal article" date="2024" name="Plant">
        <title>Genomic evolution and insights into agronomic trait innovations of Sesamum species.</title>
        <authorList>
            <person name="Miao H."/>
            <person name="Wang L."/>
            <person name="Qu L."/>
            <person name="Liu H."/>
            <person name="Sun Y."/>
            <person name="Le M."/>
            <person name="Wang Q."/>
            <person name="Wei S."/>
            <person name="Zheng Y."/>
            <person name="Lin W."/>
            <person name="Duan Y."/>
            <person name="Cao H."/>
            <person name="Xiong S."/>
            <person name="Wang X."/>
            <person name="Wei L."/>
            <person name="Li C."/>
            <person name="Ma Q."/>
            <person name="Ju M."/>
            <person name="Zhao R."/>
            <person name="Li G."/>
            <person name="Mu C."/>
            <person name="Tian Q."/>
            <person name="Mei H."/>
            <person name="Zhang T."/>
            <person name="Gao T."/>
            <person name="Zhang H."/>
        </authorList>
    </citation>
    <scope>NUCLEOTIDE SEQUENCE</scope>
    <source>
        <strain evidence="2">KEN8</strain>
    </source>
</reference>